<dbReference type="Pfam" id="PF05860">
    <property type="entry name" value="TPS"/>
    <property type="match status" value="1"/>
</dbReference>
<feature type="chain" id="PRO_5046758991" evidence="1">
    <location>
        <begin position="37"/>
        <end position="2807"/>
    </location>
</feature>
<dbReference type="NCBIfam" id="TIGR01731">
    <property type="entry name" value="fil_hemag_20aa"/>
    <property type="match status" value="18"/>
</dbReference>
<name>A0ABX7GVJ0_9GAMM</name>
<dbReference type="SUPFAM" id="SSF51126">
    <property type="entry name" value="Pectin lyase-like"/>
    <property type="match status" value="1"/>
</dbReference>
<keyword evidence="1" id="KW-0732">Signal</keyword>
<dbReference type="InterPro" id="IPR008638">
    <property type="entry name" value="FhaB/CdiA-like_TPS"/>
</dbReference>
<protein>
    <submittedName>
        <fullName evidence="3">Hemagglutinin repeat-containing protein</fullName>
    </submittedName>
</protein>
<dbReference type="InterPro" id="IPR011050">
    <property type="entry name" value="Pectin_lyase_fold/virulence"/>
</dbReference>
<dbReference type="InterPro" id="IPR049271">
    <property type="entry name" value="DUF6862"/>
</dbReference>
<dbReference type="NCBIfam" id="TIGR01901">
    <property type="entry name" value="adhes_NPXG"/>
    <property type="match status" value="1"/>
</dbReference>
<sequence>MAFRRHLSVSGASLSRRALSAAVLSALLGTPVLATAQVTPDPNASVHRPGTNAAGNGVPVVNIVAPSAAGVSHNQYQQFNVDKQGLILNNSAGVSQTQLGGYIVGNPNYQAGQSAKLIVNEVTSTNPTYLRGYTEVAGNAADVIIANPNGISVDGAGFINTNRATLTTGTPTFGADGSLSGLRTSGGAISVDGDGMDASNIDRLDLISRSLTVNGKVWANNLNVVTGANQVGYSDLSMQAIAGTGDTPTVSIDVASLGGMYANAAHLIASEAGVGVRNAGQLASQGGDFTIDAVGQLQLTGATSSAANLTISGASLSNSGTLQSNGAMSVQATAGVDNSGTLYSGDALSMQADSLSNSGALQSTADMSLRSARGITNIGTIYSGGNLALNAGDTLINSNVIAAASNTSMRARQLASSGTLGAGVASDGSLQGNSTLSISTTDALAANGVNLASGAITIVGSALDLSGAQTRAGGDVSLTSTAGDIDHANASLVTSGTLTIRSAGTVDNTNGAMQVGQLDAQAANWRNAYGSVMQTGNGPMSVRIGGLLDNTHGIWVANANTMALSADTIDNTGGAIEQAGTGTLTLSASALTNDQGQILGNGDLVLASQVVSNQAGALSVAGSATLAGGDLDNTDGTIVAQNLQAQLAGTLSNQGGLLLAGSAQLVTNTLNNDSGQIKAIDGNLDITAQTLSNNAAGFLGSNSAVALSVNTVNNAGQIYAGIDLTLTAQGGVTNSGALQAQGNVNVGIGGAFTNDNGQLEAGAGQGQAQLALNAAAISNQGGRIANADGGTTTINGGTLDNTGGTLGGNGDVTLNVAQITNNAGTLVSAGYLALQSSDLSNRNGKLYSAGNLAWNNSEATLDNTGGSIGSGGDIALMLDVVHNDGGNIASNNNVIAQFSGFDGAGGLRAGNNLTLALAGDYTNQVGNSLFANNDFTFNLGGAFTNAAGATLQTVGALTLNAASLDNQAGADINSANTTLNAGTQTNEGRIEGDTITLNAGDVTNTGTVIGNAITVNANNLINGADLGTATDNNPYQSALIAAVNQLNLYITGDLLNRDAMLYTLGDLTIAADASGARSNSVTNLSGDMEAGGNIAISTQQFTNQRRVFETEVYNLSAAEQAQNTTTLDPLPIYRYDDPNPLHHPPYVDASQILSPAQVAALEGYCGTLGTPGKDGDTWCNGVTMPGQSDVHNILHNDLRAIVTETLVSVERLKAASAESRVLAGGNITLNGSVLNDKSTIAAGTNLIINGQDGNAGGGNAGADAVENIAWTPTGTVQETFKQQTGIDFVNFNPDRHGDFLGYQTWGTYQDTASLGLGAGQPSWITFNAGPGLSATMSAGQAVDITGTTIDNNVVGSDGKPVAGVSLGSNGGSQTLRGQVGGGAQTIGDGTNPLGPIQLPSNGLYSIHPGSGSPYLVETDPRFASYTGFLGSDYLLNQLGLDGDLTLKRLGDAFYETQLVMDQITSLTGRRYLSNDTDALDQYKALMDAGAQEAQQFNLAVGVALTPEQMASLTQDMVWLVNETVDGEQVLVPVVYLSQQTANNVASGAVIQGNTVTLNASSNLTNTGTIAANQDASIKANNLLNAGTLNAGGNLSVQAAQDLLNVGSIQGGNVALVAGNNISSNAGASGVSLGNVDVNLSDLSLNQAQRLGVATAGAISATGNPTAQAGNNLTLDHATVSAGQSLGLAAGNDLNATAGQIHAGNDVQLIAGNNINLNAQGSTNQQGTQRNGVETTTYAVTTVQAGGNLVAVAGNDLTSQGAQLSAGDQIALAAGHDINLNAVTDERAQNTMGYVGKTFVSTSQTDQTLRGTSIDAANGVAISAGHDLTTVAAGVTSANGGIALTAGNDVNLNAGNERHTASRDTVTKSGGFLSSTTTDTHDAVQDNYAVGTLLSGNTVTVAAGHDINTRAAQIVATDDIVMAAGNDLNIGTATSTHSEQHDTTTKTNGVFTSGLNLMIGTSKTTHSYTETDTTPQGSLIGSLNGSVTLTAGNTVHITGSDVISQTGTAIVGKNVTIDAAVGTQDISQTYKQQQSGLTLGLGGAVADAINSAYASAQRGSQVQDSRLQALYAAQAAYSASDALGFAQDGLLNGATQGTPKSQQGVTLQIGLGGSSASSTTTTHDDTTYGSTIRSAGDVTIAATGGDLNLIGSQVAGQNVTLAAADNLSLLSQQENHTLQSSNKNASGGVGLQIGSDGVGFYAQASVGQGSAHGNGTSHAISTVDANGTLTLISGNDTTLKGAQLTGDTVLAAIGGNLLIQSEQDTDDYASKQQQLGAKVVIGYGSGGSVSYYQSKVNSHYQSVTDVSGISAGSGGFDITVGGNTHLIGGVIASAADPGKNVLDTGSLTFESLHNEANYSASGIGVSAGYGSGGFSGSPMLGVPQKGNSSSETNAGIAQGTIIVRDNPNQDLSGLDRTPTLDNQALAPIFNAQKVQENMELGQVAGQVGMRAAGDLAGQMGWAEGSAERTILHGVVGAGIAALGGGDALSGALGAAANQLVVQQMASYLQSQGYEPGTPEFATMLKLASTAVGAAVGGGTGAATALDGTTYNYLTHQQMDAFKKALKSCGTQDECQHVVDTYMALSGQNDEALKQACAAAPLGGACQDGIRDALSYANTPVNSYPIPAYASMIGNVIDDVNQSRGNVLNIVMTNQPAYGAINTIDARADFFGSMYQQTSAPWFGAAAETSTEDLMGVKFNTGNFVTVGGLADWRSQAGNLIMQNGYSSFVNVYQNYQNPSFDLNVWSLSQLVNEQNILQPVYDGQGGFTHFTIWAGGWLDHWIDATDVNQRIEFGCDRMGRFGYQGGCQ</sequence>
<dbReference type="EMBL" id="CP064030">
    <property type="protein sequence ID" value="QRN54315.1"/>
    <property type="molecule type" value="Genomic_DNA"/>
</dbReference>
<evidence type="ECO:0000313" key="3">
    <source>
        <dbReference type="EMBL" id="QRN54315.1"/>
    </source>
</evidence>
<dbReference type="InterPro" id="IPR010069">
    <property type="entry name" value="CdiA_FHA1_rpt"/>
</dbReference>
<dbReference type="InterPro" id="IPR012334">
    <property type="entry name" value="Pectin_lyas_fold"/>
</dbReference>
<dbReference type="Pfam" id="PF13332">
    <property type="entry name" value="Fil_haemagg_2"/>
    <property type="match status" value="3"/>
</dbReference>
<reference evidence="3 4" key="1">
    <citation type="submission" date="2020-10" db="EMBL/GenBank/DDBJ databases">
        <title>Phylogeny of dyella-like bacteria.</title>
        <authorList>
            <person name="Fu J."/>
        </authorList>
    </citation>
    <scope>NUCLEOTIDE SEQUENCE [LARGE SCALE GENOMIC DNA]</scope>
    <source>
        <strain evidence="3 4">DHOB09</strain>
    </source>
</reference>
<dbReference type="Proteomes" id="UP000663181">
    <property type="component" value="Chromosome"/>
</dbReference>
<evidence type="ECO:0000259" key="2">
    <source>
        <dbReference type="SMART" id="SM00912"/>
    </source>
</evidence>
<feature type="domain" description="Filamentous haemagglutinin FhaB/tRNA nuclease CdiA-like TPS" evidence="2">
    <location>
        <begin position="55"/>
        <end position="176"/>
    </location>
</feature>
<evidence type="ECO:0000313" key="4">
    <source>
        <dbReference type="Proteomes" id="UP000663181"/>
    </source>
</evidence>
<feature type="signal peptide" evidence="1">
    <location>
        <begin position="1"/>
        <end position="36"/>
    </location>
</feature>
<proteinExistence type="predicted"/>
<organism evidence="3 4">
    <name type="scientific">Dyella caseinilytica</name>
    <dbReference type="NCBI Taxonomy" id="1849581"/>
    <lineage>
        <taxon>Bacteria</taxon>
        <taxon>Pseudomonadati</taxon>
        <taxon>Pseudomonadota</taxon>
        <taxon>Gammaproteobacteria</taxon>
        <taxon>Lysobacterales</taxon>
        <taxon>Rhodanobacteraceae</taxon>
        <taxon>Dyella</taxon>
    </lineage>
</organism>
<dbReference type="RefSeq" id="WP_188797161.1">
    <property type="nucleotide sequence ID" value="NZ_BMIZ01000001.1"/>
</dbReference>
<evidence type="ECO:0000256" key="1">
    <source>
        <dbReference type="SAM" id="SignalP"/>
    </source>
</evidence>
<keyword evidence="4" id="KW-1185">Reference proteome</keyword>
<accession>A0ABX7GVJ0</accession>
<dbReference type="InterPro" id="IPR025157">
    <property type="entry name" value="Hemagglutinin_rpt"/>
</dbReference>
<dbReference type="Pfam" id="PF21726">
    <property type="entry name" value="DUF6862"/>
    <property type="match status" value="1"/>
</dbReference>
<dbReference type="Gene3D" id="2.160.20.10">
    <property type="entry name" value="Single-stranded right-handed beta-helix, Pectin lyase-like"/>
    <property type="match status" value="1"/>
</dbReference>
<gene>
    <name evidence="3" type="ORF">ISN74_02700</name>
</gene>
<dbReference type="SMART" id="SM00912">
    <property type="entry name" value="Haemagg_act"/>
    <property type="match status" value="1"/>
</dbReference>